<dbReference type="PANTHER" id="PTHR12215:SF10">
    <property type="entry name" value="L-AMINOADIPATE-SEMIALDEHYDE DEHYDROGENASE-PHOSPHOPANTETHEINYL TRANSFERASE"/>
    <property type="match status" value="1"/>
</dbReference>
<evidence type="ECO:0000256" key="1">
    <source>
        <dbReference type="ARBA" id="ARBA00013172"/>
    </source>
</evidence>
<dbReference type="InterPro" id="IPR008278">
    <property type="entry name" value="4-PPantetheinyl_Trfase_dom"/>
</dbReference>
<dbReference type="Pfam" id="PF22624">
    <property type="entry name" value="AASDHPPT_N"/>
    <property type="match status" value="1"/>
</dbReference>
<dbReference type="InterPro" id="IPR055066">
    <property type="entry name" value="AASDHPPT_N"/>
</dbReference>
<accession>A0A1Y2G1S4</accession>
<dbReference type="Gene3D" id="3.90.470.20">
    <property type="entry name" value="4'-phosphopantetheinyl transferase domain"/>
    <property type="match status" value="2"/>
</dbReference>
<dbReference type="OrthoDB" id="26719at2759"/>
<name>A0A1Y2G1S4_9BASI</name>
<dbReference type="InParanoid" id="A0A1Y2G1S4"/>
<dbReference type="Pfam" id="PF01648">
    <property type="entry name" value="ACPS"/>
    <property type="match status" value="1"/>
</dbReference>
<dbReference type="STRING" id="106004.A0A1Y2G1S4"/>
<dbReference type="FunCoup" id="A0A1Y2G1S4">
    <property type="interactions" value="322"/>
</dbReference>
<keyword evidence="6" id="KW-1185">Reference proteome</keyword>
<gene>
    <name evidence="5" type="ORF">BCR35DRAFT_300671</name>
</gene>
<dbReference type="GO" id="GO:0000287">
    <property type="term" value="F:magnesium ion binding"/>
    <property type="evidence" value="ECO:0007669"/>
    <property type="project" value="InterPro"/>
</dbReference>
<dbReference type="EC" id="2.7.8.7" evidence="1"/>
<dbReference type="GO" id="GO:0005829">
    <property type="term" value="C:cytosol"/>
    <property type="evidence" value="ECO:0007669"/>
    <property type="project" value="TreeGrafter"/>
</dbReference>
<dbReference type="PANTHER" id="PTHR12215">
    <property type="entry name" value="PHOSPHOPANTETHEINE TRANSFERASE"/>
    <property type="match status" value="1"/>
</dbReference>
<organism evidence="5 6">
    <name type="scientific">Leucosporidium creatinivorum</name>
    <dbReference type="NCBI Taxonomy" id="106004"/>
    <lineage>
        <taxon>Eukaryota</taxon>
        <taxon>Fungi</taxon>
        <taxon>Dikarya</taxon>
        <taxon>Basidiomycota</taxon>
        <taxon>Pucciniomycotina</taxon>
        <taxon>Microbotryomycetes</taxon>
        <taxon>Leucosporidiales</taxon>
        <taxon>Leucosporidium</taxon>
    </lineage>
</organism>
<dbReference type="SUPFAM" id="SSF56214">
    <property type="entry name" value="4'-phosphopantetheinyl transferase"/>
    <property type="match status" value="2"/>
</dbReference>
<feature type="domain" description="4'-phosphopantetheinyl transferase N-terminal" evidence="4">
    <location>
        <begin position="26"/>
        <end position="112"/>
    </location>
</feature>
<dbReference type="AlphaFoldDB" id="A0A1Y2G1S4"/>
<evidence type="ECO:0000313" key="6">
    <source>
        <dbReference type="Proteomes" id="UP000193467"/>
    </source>
</evidence>
<proteinExistence type="predicted"/>
<protein>
    <recommendedName>
        <fullName evidence="1">holo-[acyl-carrier-protein] synthase</fullName>
        <ecNumber evidence="1">2.7.8.7</ecNumber>
    </recommendedName>
</protein>
<evidence type="ECO:0000259" key="4">
    <source>
        <dbReference type="Pfam" id="PF22624"/>
    </source>
</evidence>
<dbReference type="EMBL" id="MCGR01000006">
    <property type="protein sequence ID" value="ORY89471.1"/>
    <property type="molecule type" value="Genomic_DNA"/>
</dbReference>
<comment type="caution">
    <text evidence="5">The sequence shown here is derived from an EMBL/GenBank/DDBJ whole genome shotgun (WGS) entry which is preliminary data.</text>
</comment>
<dbReference type="InterPro" id="IPR037143">
    <property type="entry name" value="4-PPantetheinyl_Trfase_dom_sf"/>
</dbReference>
<evidence type="ECO:0000256" key="2">
    <source>
        <dbReference type="ARBA" id="ARBA00022679"/>
    </source>
</evidence>
<dbReference type="Proteomes" id="UP000193467">
    <property type="component" value="Unassembled WGS sequence"/>
</dbReference>
<feature type="domain" description="4'-phosphopantetheinyl transferase" evidence="3">
    <location>
        <begin position="120"/>
        <end position="235"/>
    </location>
</feature>
<sequence length="272" mass="30428">MSLLAIRLDRAFPPSQEPSLPPHELLQPLLHLVDEASAAQIKRFRRLEDTQRCFLGRVLPRYLLAKELKLPWSSLAFGRSSKGRPFAIHPELPSNFDYNVSHDSNWIVLASLPPSSAATRVGVDVMRVRIPWEGETVNQFVEGLKDQLTSAEQRWLASSTTSAIKLRRIFALWTLKESYTKAVGEGLSLDLKRLEFRFPSWDSFEDVKGFFDGSPLAGWTFELLEIDEGHLVAVARSGAGEPKVQLREVELSEILEVAEASAEACAEATARS</sequence>
<dbReference type="InterPro" id="IPR050559">
    <property type="entry name" value="P-Pant_transferase_sf"/>
</dbReference>
<reference evidence="5 6" key="1">
    <citation type="submission" date="2016-07" db="EMBL/GenBank/DDBJ databases">
        <title>Pervasive Adenine N6-methylation of Active Genes in Fungi.</title>
        <authorList>
            <consortium name="DOE Joint Genome Institute"/>
            <person name="Mondo S.J."/>
            <person name="Dannebaum R.O."/>
            <person name="Kuo R.C."/>
            <person name="Labutti K."/>
            <person name="Haridas S."/>
            <person name="Kuo A."/>
            <person name="Salamov A."/>
            <person name="Ahrendt S.R."/>
            <person name="Lipzen A."/>
            <person name="Sullivan W."/>
            <person name="Andreopoulos W.B."/>
            <person name="Clum A."/>
            <person name="Lindquist E."/>
            <person name="Daum C."/>
            <person name="Ramamoorthy G.K."/>
            <person name="Gryganskyi A."/>
            <person name="Culley D."/>
            <person name="Magnuson J.K."/>
            <person name="James T.Y."/>
            <person name="O'Malley M.A."/>
            <person name="Stajich J.E."/>
            <person name="Spatafora J.W."/>
            <person name="Visel A."/>
            <person name="Grigoriev I.V."/>
        </authorList>
    </citation>
    <scope>NUCLEOTIDE SEQUENCE [LARGE SCALE GENOMIC DNA]</scope>
    <source>
        <strain evidence="5 6">62-1032</strain>
    </source>
</reference>
<keyword evidence="2 5" id="KW-0808">Transferase</keyword>
<dbReference type="GO" id="GO:0019878">
    <property type="term" value="P:lysine biosynthetic process via aminoadipic acid"/>
    <property type="evidence" value="ECO:0007669"/>
    <property type="project" value="TreeGrafter"/>
</dbReference>
<evidence type="ECO:0000313" key="5">
    <source>
        <dbReference type="EMBL" id="ORY89471.1"/>
    </source>
</evidence>
<dbReference type="GO" id="GO:0008897">
    <property type="term" value="F:holo-[acyl-carrier-protein] synthase activity"/>
    <property type="evidence" value="ECO:0007669"/>
    <property type="project" value="UniProtKB-EC"/>
</dbReference>
<evidence type="ECO:0000259" key="3">
    <source>
        <dbReference type="Pfam" id="PF01648"/>
    </source>
</evidence>